<feature type="repeat" description="WD" evidence="6">
    <location>
        <begin position="408"/>
        <end position="443"/>
    </location>
</feature>
<feature type="compositionally biased region" description="Acidic residues" evidence="7">
    <location>
        <begin position="117"/>
        <end position="131"/>
    </location>
</feature>
<evidence type="ECO:0000256" key="5">
    <source>
        <dbReference type="ARBA" id="ARBA00022737"/>
    </source>
</evidence>
<dbReference type="InterPro" id="IPR015943">
    <property type="entry name" value="WD40/YVTN_repeat-like_dom_sf"/>
</dbReference>
<feature type="compositionally biased region" description="Basic residues" evidence="7">
    <location>
        <begin position="78"/>
        <end position="87"/>
    </location>
</feature>
<evidence type="ECO:0000313" key="8">
    <source>
        <dbReference type="EMBL" id="KAG8193689.1"/>
    </source>
</evidence>
<dbReference type="SUPFAM" id="SSF50978">
    <property type="entry name" value="WD40 repeat-like"/>
    <property type="match status" value="1"/>
</dbReference>
<dbReference type="InterPro" id="IPR036322">
    <property type="entry name" value="WD40_repeat_dom_sf"/>
</dbReference>
<dbReference type="Gene3D" id="2.130.10.10">
    <property type="entry name" value="YVTN repeat-like/Quinoprotein amine dehydrogenase"/>
    <property type="match status" value="1"/>
</dbReference>
<comment type="similarity">
    <text evidence="2">Belongs to the WD repeat DDB2/WDR76 family.</text>
</comment>
<feature type="compositionally biased region" description="Basic and acidic residues" evidence="7">
    <location>
        <begin position="103"/>
        <end position="116"/>
    </location>
</feature>
<feature type="compositionally biased region" description="Basic and acidic residues" evidence="7">
    <location>
        <begin position="139"/>
        <end position="149"/>
    </location>
</feature>
<dbReference type="PROSITE" id="PS50082">
    <property type="entry name" value="WD_REPEATS_2"/>
    <property type="match status" value="1"/>
</dbReference>
<evidence type="ECO:0000256" key="4">
    <source>
        <dbReference type="ARBA" id="ARBA00022574"/>
    </source>
</evidence>
<name>A0AAV6VCH8_9ARAC</name>
<dbReference type="Pfam" id="PF00400">
    <property type="entry name" value="WD40"/>
    <property type="match status" value="2"/>
</dbReference>
<feature type="compositionally biased region" description="Polar residues" evidence="7">
    <location>
        <begin position="60"/>
        <end position="73"/>
    </location>
</feature>
<keyword evidence="5" id="KW-0677">Repeat</keyword>
<keyword evidence="4 6" id="KW-0853">WD repeat</keyword>
<dbReference type="InterPro" id="IPR050853">
    <property type="entry name" value="WD_repeat_DNA-damage-binding"/>
</dbReference>
<dbReference type="FunFam" id="2.130.10.10:FF:000180">
    <property type="entry name" value="WD repeat-containing protein 76"/>
    <property type="match status" value="1"/>
</dbReference>
<proteinExistence type="inferred from homology"/>
<gene>
    <name evidence="8" type="ORF">JTE90_024050</name>
</gene>
<evidence type="ECO:0000256" key="6">
    <source>
        <dbReference type="PROSITE-ProRule" id="PRU00221"/>
    </source>
</evidence>
<accession>A0AAV6VCH8</accession>
<comment type="function">
    <text evidence="1">Specifically binds 5-hydroxymethylcytosine (5hmC), suggesting that it acts as a specific reader of 5hmC.</text>
</comment>
<evidence type="ECO:0000256" key="1">
    <source>
        <dbReference type="ARBA" id="ARBA00002530"/>
    </source>
</evidence>
<dbReference type="SMART" id="SM00320">
    <property type="entry name" value="WD40"/>
    <property type="match status" value="5"/>
</dbReference>
<dbReference type="PANTHER" id="PTHR14773:SF0">
    <property type="entry name" value="WD REPEAT-CONTAINING PROTEIN 76"/>
    <property type="match status" value="1"/>
</dbReference>
<dbReference type="GO" id="GO:0005634">
    <property type="term" value="C:nucleus"/>
    <property type="evidence" value="ECO:0007669"/>
    <property type="project" value="TreeGrafter"/>
</dbReference>
<evidence type="ECO:0000256" key="7">
    <source>
        <dbReference type="SAM" id="MobiDB-lite"/>
    </source>
</evidence>
<organism evidence="8 9">
    <name type="scientific">Oedothorax gibbosus</name>
    <dbReference type="NCBI Taxonomy" id="931172"/>
    <lineage>
        <taxon>Eukaryota</taxon>
        <taxon>Metazoa</taxon>
        <taxon>Ecdysozoa</taxon>
        <taxon>Arthropoda</taxon>
        <taxon>Chelicerata</taxon>
        <taxon>Arachnida</taxon>
        <taxon>Araneae</taxon>
        <taxon>Araneomorphae</taxon>
        <taxon>Entelegynae</taxon>
        <taxon>Araneoidea</taxon>
        <taxon>Linyphiidae</taxon>
        <taxon>Erigoninae</taxon>
        <taxon>Oedothorax</taxon>
    </lineage>
</organism>
<evidence type="ECO:0000256" key="3">
    <source>
        <dbReference type="ARBA" id="ARBA00021234"/>
    </source>
</evidence>
<evidence type="ECO:0000313" key="9">
    <source>
        <dbReference type="Proteomes" id="UP000827092"/>
    </source>
</evidence>
<feature type="region of interest" description="Disordered" evidence="7">
    <location>
        <begin position="51"/>
        <end position="149"/>
    </location>
</feature>
<sequence>MEVHNRVPMCDITSFIGRLPGEKEQFQGKMSRRSTRNIGKKVDYNFKEIKNSKEDDIKNEATNMSENEGCDSQDNLHKFKLRKRLKKDVKEENASESDDSEEESVKRKDKFSRVEDSGDEDYNVDSDDDWSDSGYKTKNSKEREEPKTKRILTEYEQMVERNRAEKMAFLKSLKFDEVKESLSEAVQSLKEKHKPVKRVSAPKEPSGPVRKSLRVLRKHSGLDYSEEALVARMEAVQNEEIRKVCKEYSNLDYKTTEPFNEHVSHFQTMQLPESQIAKVVGARITSMAFHPMKENILLAASSKYGQIGFWKVNSDQDSFVFVPHTEGITNLRFNPKLPQFIVSSSYDGTLRCGDLEKAVFNEVHNVSEETCCTFFDFLSHSTFLIGQKNGIVSVVDHREKLRAACKNHRCHDVSVKSVSVHPVDNSYFVTAGNRGSVKLWDLRKLQNQPIVEVQHHKRCVQSAYFSPLTGKHVLTTSSDDSICLFDSSNLGKSLLLEHSLKHNNQTGRWLTTFRSTWLPNTDSAFVVGSMLYPRRIEVYDDKMNNIYNFIHENLGCITSVNIFHPSLPVFAGANSSGKVYVFTNEDVL</sequence>
<dbReference type="GO" id="GO:0003677">
    <property type="term" value="F:DNA binding"/>
    <property type="evidence" value="ECO:0007669"/>
    <property type="project" value="TreeGrafter"/>
</dbReference>
<reference evidence="8 9" key="1">
    <citation type="journal article" date="2022" name="Nat. Ecol. Evol.">
        <title>A masculinizing supergene underlies an exaggerated male reproductive morph in a spider.</title>
        <authorList>
            <person name="Hendrickx F."/>
            <person name="De Corte Z."/>
            <person name="Sonet G."/>
            <person name="Van Belleghem S.M."/>
            <person name="Kostlbacher S."/>
            <person name="Vangestel C."/>
        </authorList>
    </citation>
    <scope>NUCLEOTIDE SEQUENCE [LARGE SCALE GENOMIC DNA]</scope>
    <source>
        <strain evidence="8">W744_W776</strain>
    </source>
</reference>
<protein>
    <recommendedName>
        <fullName evidence="3">WD repeat-containing protein 76</fullName>
    </recommendedName>
</protein>
<dbReference type="AlphaFoldDB" id="A0AAV6VCH8"/>
<comment type="caution">
    <text evidence="8">The sequence shown here is derived from an EMBL/GenBank/DDBJ whole genome shotgun (WGS) entry which is preliminary data.</text>
</comment>
<dbReference type="InterPro" id="IPR001680">
    <property type="entry name" value="WD40_rpt"/>
</dbReference>
<keyword evidence="9" id="KW-1185">Reference proteome</keyword>
<dbReference type="PROSITE" id="PS50294">
    <property type="entry name" value="WD_REPEATS_REGION"/>
    <property type="match status" value="1"/>
</dbReference>
<evidence type="ECO:0000256" key="2">
    <source>
        <dbReference type="ARBA" id="ARBA00005434"/>
    </source>
</evidence>
<dbReference type="Proteomes" id="UP000827092">
    <property type="component" value="Unassembled WGS sequence"/>
</dbReference>
<dbReference type="PANTHER" id="PTHR14773">
    <property type="entry name" value="WD REPEAT-CONTAINING PROTEIN 76"/>
    <property type="match status" value="1"/>
</dbReference>
<dbReference type="EMBL" id="JAFNEN010000116">
    <property type="protein sequence ID" value="KAG8193689.1"/>
    <property type="molecule type" value="Genomic_DNA"/>
</dbReference>
<feature type="region of interest" description="Disordered" evidence="7">
    <location>
        <begin position="189"/>
        <end position="209"/>
    </location>
</feature>
<dbReference type="GO" id="GO:2000001">
    <property type="term" value="P:regulation of DNA damage checkpoint"/>
    <property type="evidence" value="ECO:0007669"/>
    <property type="project" value="TreeGrafter"/>
</dbReference>